<dbReference type="NCBIfam" id="TIGR04057">
    <property type="entry name" value="SusC_RagA_signa"/>
    <property type="match status" value="1"/>
</dbReference>
<organism evidence="12 13">
    <name type="scientific">Chitinophaga niabensis</name>
    <dbReference type="NCBI Taxonomy" id="536979"/>
    <lineage>
        <taxon>Bacteria</taxon>
        <taxon>Pseudomonadati</taxon>
        <taxon>Bacteroidota</taxon>
        <taxon>Chitinophagia</taxon>
        <taxon>Chitinophagales</taxon>
        <taxon>Chitinophagaceae</taxon>
        <taxon>Chitinophaga</taxon>
    </lineage>
</organism>
<evidence type="ECO:0000256" key="7">
    <source>
        <dbReference type="ARBA" id="ARBA00023237"/>
    </source>
</evidence>
<dbReference type="InterPro" id="IPR036942">
    <property type="entry name" value="Beta-barrel_TonB_sf"/>
</dbReference>
<evidence type="ECO:0000313" key="12">
    <source>
        <dbReference type="EMBL" id="SIO05330.1"/>
    </source>
</evidence>
<dbReference type="GO" id="GO:0009279">
    <property type="term" value="C:cell outer membrane"/>
    <property type="evidence" value="ECO:0007669"/>
    <property type="project" value="UniProtKB-SubCell"/>
</dbReference>
<keyword evidence="3 8" id="KW-1134">Transmembrane beta strand</keyword>
<evidence type="ECO:0000313" key="13">
    <source>
        <dbReference type="Proteomes" id="UP000185003"/>
    </source>
</evidence>
<dbReference type="STRING" id="536979.SAMN04488055_2704"/>
<dbReference type="InterPro" id="IPR023996">
    <property type="entry name" value="TonB-dep_OMP_SusC/RagA"/>
</dbReference>
<sequence>MHLKFNSSTPSDTGRWITKIIMVMKMTTALLLIGLLHVSGKALPQSITLSLKKAPLKKVFKEIRKQSGLLFLYDEALLLNTKNIDIQVQGAPLKDALEISLKDSGLEFEIVERNVVLRKKTSPLLRPLNFFADTTIVPQVTGKVLDEAGEPLIGATVMIKDTKLGTVADASGVFQLKKVPKDAILQVRFTGYLSQDVPLSGRDALQIQMKIDNSKLDEVVVVGYGTQKKVNQTGAIAQVNGKELENRPITRVSQALQGMVGNLNITTTTAGGAPNATQGINIRGYTGFGTTTGPLIVIDGIQGGDINTLNPDDIENISVIKDAASAAIYGSSAPFGVILITTKQGAKGKKPAITYKNNLQWATPVNLPKMMNSLDFANIYNEAAINGGRGALISDETIQRIKDYQAGTFKDETVQTKDGAGNPTDGWQEWGGANANNDWFKIYFKDKAFSQQHNLGVSGGSNNSNYYVGLGYNDRKGMYNFGNDSYKRYNIRANLNTDISSWLSFGLRSTVSRELLNTPNTYSSNTGGNYLHLIARKWPTLQLKNPDGNYSDGSQVLLHLEGGRNKQVTDNAIITGEFNFKLAKGWTATANYTFNGTFWKQDFHTKTVYATRPSGTKYPMGGTTPNGYYRGSDRTQYQVVNAYTKYEKQLGGHYFSILGGYTRELREYETYFASNNQLYSDDIPSLNTSFGPTPSVGDGIRRLAVEGYFGRINYNFRDKYLLEFNGRYDATSRFLKDYRWKFYPGVSAGWNLDKEAFFEPLNRAVSALKVRGSYGSQGDQSFLDVGGANWYPFYPSLGTTRPTSTGWLFGGAQQAAVTPPGLVNPLLTWVTTTQLNIGIDAGFLDNRLKASFDWYIRKANDYAYTGTALPAVLGTSVPVENNAGVETRGFELMLSWSDKIGDVSYNLRGVLSDYKGKVTAYANNPQGDNGTFYVGRNQGEIWGYTTAGLFQSTDEVTKSPSQSKLNGNAWKPGDVRYADLDGNGTIDWGNNTLSNPGDRRVIGNNTPRYAFSFTGDASWNNFDIYIFLQGIAKRDAWVGSNYFWGVNGDEWQSSLFTEHYDRWTPTNPNGYFPKYYLTSEMGKNMQTQTRYLQNAAYLRIKNVQLGYSLPKSLLDPIKFNKVRFYVSIENLATFTNLIKTMDPELSISDAKIYPLQRTYSAGVNVSF</sequence>
<dbReference type="InterPro" id="IPR000531">
    <property type="entry name" value="Beta-barrel_TonB"/>
</dbReference>
<dbReference type="Pfam" id="PF00593">
    <property type="entry name" value="TonB_dep_Rec_b-barrel"/>
    <property type="match status" value="1"/>
</dbReference>
<name>A0A1N6GCN3_9BACT</name>
<dbReference type="Pfam" id="PF13715">
    <property type="entry name" value="CarbopepD_reg_2"/>
    <property type="match status" value="1"/>
</dbReference>
<feature type="domain" description="TonB-dependent receptor-like beta-barrel" evidence="10">
    <location>
        <begin position="575"/>
        <end position="1131"/>
    </location>
</feature>
<dbReference type="InterPro" id="IPR012910">
    <property type="entry name" value="Plug_dom"/>
</dbReference>
<evidence type="ECO:0000256" key="1">
    <source>
        <dbReference type="ARBA" id="ARBA00004571"/>
    </source>
</evidence>
<keyword evidence="7 8" id="KW-0998">Cell outer membrane</keyword>
<evidence type="ECO:0000256" key="9">
    <source>
        <dbReference type="RuleBase" id="RU003357"/>
    </source>
</evidence>
<evidence type="ECO:0000256" key="6">
    <source>
        <dbReference type="ARBA" id="ARBA00023136"/>
    </source>
</evidence>
<dbReference type="InterPro" id="IPR037066">
    <property type="entry name" value="Plug_dom_sf"/>
</dbReference>
<keyword evidence="6 8" id="KW-0472">Membrane</keyword>
<protein>
    <submittedName>
        <fullName evidence="12">TonB-linked outer membrane protein, SusC/RagA family</fullName>
    </submittedName>
</protein>
<dbReference type="Gene3D" id="2.60.40.1120">
    <property type="entry name" value="Carboxypeptidase-like, regulatory domain"/>
    <property type="match status" value="1"/>
</dbReference>
<feature type="domain" description="TonB-dependent receptor plug" evidence="11">
    <location>
        <begin position="229"/>
        <end position="337"/>
    </location>
</feature>
<evidence type="ECO:0000256" key="5">
    <source>
        <dbReference type="ARBA" id="ARBA00023077"/>
    </source>
</evidence>
<keyword evidence="2 8" id="KW-0813">Transport</keyword>
<dbReference type="InterPro" id="IPR008969">
    <property type="entry name" value="CarboxyPept-like_regulatory"/>
</dbReference>
<evidence type="ECO:0000259" key="10">
    <source>
        <dbReference type="Pfam" id="PF00593"/>
    </source>
</evidence>
<comment type="similarity">
    <text evidence="8 9">Belongs to the TonB-dependent receptor family.</text>
</comment>
<evidence type="ECO:0000259" key="11">
    <source>
        <dbReference type="Pfam" id="PF07715"/>
    </source>
</evidence>
<keyword evidence="13" id="KW-1185">Reference proteome</keyword>
<dbReference type="EMBL" id="FSRA01000001">
    <property type="protein sequence ID" value="SIO05330.1"/>
    <property type="molecule type" value="Genomic_DNA"/>
</dbReference>
<dbReference type="Gene3D" id="2.170.130.10">
    <property type="entry name" value="TonB-dependent receptor, plug domain"/>
    <property type="match status" value="1"/>
</dbReference>
<evidence type="ECO:0000256" key="2">
    <source>
        <dbReference type="ARBA" id="ARBA00022448"/>
    </source>
</evidence>
<dbReference type="AlphaFoldDB" id="A0A1N6GCN3"/>
<evidence type="ECO:0000256" key="8">
    <source>
        <dbReference type="PROSITE-ProRule" id="PRU01360"/>
    </source>
</evidence>
<keyword evidence="5 9" id="KW-0798">TonB box</keyword>
<gene>
    <name evidence="12" type="ORF">SAMN04488055_2704</name>
</gene>
<evidence type="ECO:0000256" key="3">
    <source>
        <dbReference type="ARBA" id="ARBA00022452"/>
    </source>
</evidence>
<dbReference type="NCBIfam" id="TIGR04056">
    <property type="entry name" value="OMP_RagA_SusC"/>
    <property type="match status" value="1"/>
</dbReference>
<dbReference type="SUPFAM" id="SSF49464">
    <property type="entry name" value="Carboxypeptidase regulatory domain-like"/>
    <property type="match status" value="1"/>
</dbReference>
<dbReference type="InterPro" id="IPR039426">
    <property type="entry name" value="TonB-dep_rcpt-like"/>
</dbReference>
<evidence type="ECO:0000256" key="4">
    <source>
        <dbReference type="ARBA" id="ARBA00022692"/>
    </source>
</evidence>
<dbReference type="PROSITE" id="PS52016">
    <property type="entry name" value="TONB_DEPENDENT_REC_3"/>
    <property type="match status" value="1"/>
</dbReference>
<accession>A0A1N6GCN3</accession>
<dbReference type="InterPro" id="IPR023997">
    <property type="entry name" value="TonB-dep_OMP_SusC/RagA_CS"/>
</dbReference>
<keyword evidence="4 8" id="KW-0812">Transmembrane</keyword>
<dbReference type="Pfam" id="PF07715">
    <property type="entry name" value="Plug"/>
    <property type="match status" value="1"/>
</dbReference>
<dbReference type="Proteomes" id="UP000185003">
    <property type="component" value="Unassembled WGS sequence"/>
</dbReference>
<comment type="subcellular location">
    <subcellularLocation>
        <location evidence="1 8">Cell outer membrane</location>
        <topology evidence="1 8">Multi-pass membrane protein</topology>
    </subcellularLocation>
</comment>
<dbReference type="SUPFAM" id="SSF56935">
    <property type="entry name" value="Porins"/>
    <property type="match status" value="1"/>
</dbReference>
<proteinExistence type="inferred from homology"/>
<dbReference type="Gene3D" id="3.55.50.30">
    <property type="match status" value="1"/>
</dbReference>
<dbReference type="Gene3D" id="2.40.170.20">
    <property type="entry name" value="TonB-dependent receptor, beta-barrel domain"/>
    <property type="match status" value="1"/>
</dbReference>
<reference evidence="12 13" key="1">
    <citation type="submission" date="2016-11" db="EMBL/GenBank/DDBJ databases">
        <authorList>
            <person name="Jaros S."/>
            <person name="Januszkiewicz K."/>
            <person name="Wedrychowicz H."/>
        </authorList>
    </citation>
    <scope>NUCLEOTIDE SEQUENCE [LARGE SCALE GENOMIC DNA]</scope>
    <source>
        <strain evidence="12 13">DSM 24787</strain>
    </source>
</reference>